<feature type="domain" description="GFO/IDH/MocA-like oxidoreductase" evidence="3">
    <location>
        <begin position="131"/>
        <end position="280"/>
    </location>
</feature>
<dbReference type="Pfam" id="PF01408">
    <property type="entry name" value="GFO_IDH_MocA"/>
    <property type="match status" value="1"/>
</dbReference>
<dbReference type="OrthoDB" id="9815825at2"/>
<protein>
    <submittedName>
        <fullName evidence="4">Gfo/Idh/MocA family oxidoreductase</fullName>
    </submittedName>
</protein>
<dbReference type="GO" id="GO:0016491">
    <property type="term" value="F:oxidoreductase activity"/>
    <property type="evidence" value="ECO:0007669"/>
    <property type="project" value="UniProtKB-KW"/>
</dbReference>
<reference evidence="5" key="1">
    <citation type="submission" date="2018-02" db="EMBL/GenBank/DDBJ databases">
        <title>Genome sequencing of Solimonas sp. HR-BB.</title>
        <authorList>
            <person name="Lee Y."/>
            <person name="Jeon C.O."/>
        </authorList>
    </citation>
    <scope>NUCLEOTIDE SEQUENCE [LARGE SCALE GENOMIC DNA]</scope>
    <source>
        <strain evidence="5">HR-U</strain>
    </source>
</reference>
<comment type="caution">
    <text evidence="4">The sequence shown here is derived from an EMBL/GenBank/DDBJ whole genome shotgun (WGS) entry which is preliminary data.</text>
</comment>
<gene>
    <name evidence="4" type="ORF">C5O19_04940</name>
</gene>
<sequence>MTKIKVGVVGTGFIGPAHIEALRRLPNVEVAALCEVTAELAATKAAQLGIERSYTFDELLKQDDIQVVHICTPNFLHYSQSKAALLAGKHVVCEKPLAKDLHEAEELVELAAQTGLVNAVHFNLRYYPLARQMKAMHESGELGDVYSVMGSYLQDWLFYETDYSWRLEPDKSGNSRAIADIGSHLMDIIEYITGLKTVAVLADFNIIHKTRKKPLKPVETYSGKMLQPEDYADVPITTEDHANVLLRFNNGNRGVITVSQVAAGRKNQLKLEIAGSKKSFAWNSEAPNELWIGKRDGANEVLLRDPSLVHPDVRSIITFPGGHNEGFADTSKQMFKEVYAAIEAGKMPEKPTFPTFADGYRELLICEKILESNTKQAWVEV</sequence>
<proteinExistence type="predicted"/>
<dbReference type="InterPro" id="IPR055170">
    <property type="entry name" value="GFO_IDH_MocA-like_dom"/>
</dbReference>
<dbReference type="Gene3D" id="3.30.360.10">
    <property type="entry name" value="Dihydrodipicolinate Reductase, domain 2"/>
    <property type="match status" value="1"/>
</dbReference>
<dbReference type="Gene3D" id="3.40.50.720">
    <property type="entry name" value="NAD(P)-binding Rossmann-like Domain"/>
    <property type="match status" value="1"/>
</dbReference>
<dbReference type="SUPFAM" id="SSF51735">
    <property type="entry name" value="NAD(P)-binding Rossmann-fold domains"/>
    <property type="match status" value="1"/>
</dbReference>
<dbReference type="PANTHER" id="PTHR43818:SF11">
    <property type="entry name" value="BCDNA.GH03377"/>
    <property type="match status" value="1"/>
</dbReference>
<dbReference type="Pfam" id="PF22725">
    <property type="entry name" value="GFO_IDH_MocA_C3"/>
    <property type="match status" value="1"/>
</dbReference>
<dbReference type="PANTHER" id="PTHR43818">
    <property type="entry name" value="BCDNA.GH03377"/>
    <property type="match status" value="1"/>
</dbReference>
<keyword evidence="1" id="KW-0560">Oxidoreductase</keyword>
<dbReference type="EMBL" id="PTRA01000001">
    <property type="protein sequence ID" value="PQA59005.1"/>
    <property type="molecule type" value="Genomic_DNA"/>
</dbReference>
<feature type="domain" description="Gfo/Idh/MocA-like oxidoreductase N-terminal" evidence="2">
    <location>
        <begin position="4"/>
        <end position="120"/>
    </location>
</feature>
<dbReference type="AlphaFoldDB" id="A0A2S7IMU6"/>
<dbReference type="RefSeq" id="WP_094812575.1">
    <property type="nucleotide sequence ID" value="NZ_PTRA01000001.1"/>
</dbReference>
<dbReference type="InterPro" id="IPR050463">
    <property type="entry name" value="Gfo/Idh/MocA_oxidrdct_glycsds"/>
</dbReference>
<organism evidence="4 5">
    <name type="scientific">Siphonobacter curvatus</name>
    <dbReference type="NCBI Taxonomy" id="2094562"/>
    <lineage>
        <taxon>Bacteria</taxon>
        <taxon>Pseudomonadati</taxon>
        <taxon>Bacteroidota</taxon>
        <taxon>Cytophagia</taxon>
        <taxon>Cytophagales</taxon>
        <taxon>Cytophagaceae</taxon>
        <taxon>Siphonobacter</taxon>
    </lineage>
</organism>
<evidence type="ECO:0000259" key="2">
    <source>
        <dbReference type="Pfam" id="PF01408"/>
    </source>
</evidence>
<evidence type="ECO:0000256" key="1">
    <source>
        <dbReference type="ARBA" id="ARBA00023002"/>
    </source>
</evidence>
<evidence type="ECO:0000259" key="3">
    <source>
        <dbReference type="Pfam" id="PF22725"/>
    </source>
</evidence>
<dbReference type="Proteomes" id="UP000239590">
    <property type="component" value="Unassembled WGS sequence"/>
</dbReference>
<dbReference type="InterPro" id="IPR000683">
    <property type="entry name" value="Gfo/Idh/MocA-like_OxRdtase_N"/>
</dbReference>
<dbReference type="GO" id="GO:0000166">
    <property type="term" value="F:nucleotide binding"/>
    <property type="evidence" value="ECO:0007669"/>
    <property type="project" value="InterPro"/>
</dbReference>
<dbReference type="SUPFAM" id="SSF55347">
    <property type="entry name" value="Glyceraldehyde-3-phosphate dehydrogenase-like, C-terminal domain"/>
    <property type="match status" value="1"/>
</dbReference>
<keyword evidence="5" id="KW-1185">Reference proteome</keyword>
<accession>A0A2S7IMU6</accession>
<evidence type="ECO:0000313" key="4">
    <source>
        <dbReference type="EMBL" id="PQA59005.1"/>
    </source>
</evidence>
<evidence type="ECO:0000313" key="5">
    <source>
        <dbReference type="Proteomes" id="UP000239590"/>
    </source>
</evidence>
<name>A0A2S7IMU6_9BACT</name>
<dbReference type="InterPro" id="IPR036291">
    <property type="entry name" value="NAD(P)-bd_dom_sf"/>
</dbReference>